<accession>A0A6J6BVV7</accession>
<dbReference type="GO" id="GO:0009252">
    <property type="term" value="P:peptidoglycan biosynthetic process"/>
    <property type="evidence" value="ECO:0007669"/>
    <property type="project" value="UniProtKB-KW"/>
</dbReference>
<organism evidence="12">
    <name type="scientific">freshwater metagenome</name>
    <dbReference type="NCBI Taxonomy" id="449393"/>
    <lineage>
        <taxon>unclassified sequences</taxon>
        <taxon>metagenomes</taxon>
        <taxon>ecological metagenomes</taxon>
    </lineage>
</organism>
<keyword evidence="7" id="KW-1133">Transmembrane helix</keyword>
<proteinExistence type="predicted"/>
<dbReference type="GO" id="GO:0071555">
    <property type="term" value="P:cell wall organization"/>
    <property type="evidence" value="ECO:0007669"/>
    <property type="project" value="UniProtKB-KW"/>
</dbReference>
<dbReference type="Pfam" id="PF00905">
    <property type="entry name" value="Transpeptidase"/>
    <property type="match status" value="1"/>
</dbReference>
<dbReference type="InterPro" id="IPR050515">
    <property type="entry name" value="Beta-lactam/transpept"/>
</dbReference>
<evidence type="ECO:0000259" key="10">
    <source>
        <dbReference type="Pfam" id="PF00905"/>
    </source>
</evidence>
<dbReference type="GO" id="GO:0005886">
    <property type="term" value="C:plasma membrane"/>
    <property type="evidence" value="ECO:0007669"/>
    <property type="project" value="UniProtKB-SubCell"/>
</dbReference>
<gene>
    <name evidence="12" type="ORF">UFOPK1493_00398</name>
</gene>
<feature type="domain" description="Penicillin-binding protein dimerisation" evidence="11">
    <location>
        <begin position="53"/>
        <end position="227"/>
    </location>
</feature>
<dbReference type="InterPro" id="IPR036138">
    <property type="entry name" value="PBP_dimer_sf"/>
</dbReference>
<evidence type="ECO:0000256" key="8">
    <source>
        <dbReference type="ARBA" id="ARBA00023136"/>
    </source>
</evidence>
<name>A0A6J6BVV7_9ZZZZ</name>
<evidence type="ECO:0000256" key="2">
    <source>
        <dbReference type="ARBA" id="ARBA00004236"/>
    </source>
</evidence>
<evidence type="ECO:0000259" key="11">
    <source>
        <dbReference type="Pfam" id="PF03717"/>
    </source>
</evidence>
<dbReference type="PANTHER" id="PTHR30627">
    <property type="entry name" value="PEPTIDOGLYCAN D,D-TRANSPEPTIDASE"/>
    <property type="match status" value="1"/>
</dbReference>
<dbReference type="EMBL" id="CAEZSR010000007">
    <property type="protein sequence ID" value="CAB4542308.1"/>
    <property type="molecule type" value="Genomic_DNA"/>
</dbReference>
<feature type="domain" description="Penicillin-binding protein transpeptidase" evidence="10">
    <location>
        <begin position="315"/>
        <end position="708"/>
    </location>
</feature>
<evidence type="ECO:0000256" key="1">
    <source>
        <dbReference type="ARBA" id="ARBA00004167"/>
    </source>
</evidence>
<keyword evidence="8" id="KW-0472">Membrane</keyword>
<dbReference type="Gene3D" id="3.40.710.10">
    <property type="entry name" value="DD-peptidase/beta-lactamase superfamily"/>
    <property type="match status" value="1"/>
</dbReference>
<dbReference type="GO" id="GO:0008360">
    <property type="term" value="P:regulation of cell shape"/>
    <property type="evidence" value="ECO:0007669"/>
    <property type="project" value="UniProtKB-KW"/>
</dbReference>
<evidence type="ECO:0000256" key="7">
    <source>
        <dbReference type="ARBA" id="ARBA00022989"/>
    </source>
</evidence>
<reference evidence="12" key="1">
    <citation type="submission" date="2020-05" db="EMBL/GenBank/DDBJ databases">
        <authorList>
            <person name="Chiriac C."/>
            <person name="Salcher M."/>
            <person name="Ghai R."/>
            <person name="Kavagutti S V."/>
        </authorList>
    </citation>
    <scope>NUCLEOTIDE SEQUENCE</scope>
</reference>
<dbReference type="SUPFAM" id="SSF56519">
    <property type="entry name" value="Penicillin binding protein dimerisation domain"/>
    <property type="match status" value="1"/>
</dbReference>
<keyword evidence="3" id="KW-1003">Cell membrane</keyword>
<dbReference type="Gene3D" id="3.90.1310.10">
    <property type="entry name" value="Penicillin-binding protein 2a (Domain 2)"/>
    <property type="match status" value="1"/>
</dbReference>
<dbReference type="InterPro" id="IPR005311">
    <property type="entry name" value="PBP_dimer"/>
</dbReference>
<sequence>MAIDRRSSRLGVLALVAVVLVGALGTRLWFLQGVQAEAFQESVDQAKVRTVTLPPERGRIFDADGRILADNERVLTVTVDWSVIRNKPTQRQELFERLSGWVGKPVEELERRYDEGVEIYDPLLPMPLVEDVSEDTVQYLLERSEDFPGVDVTEQWRRVYPYAPLASHVIGYMSAITRETKDEYLAKGYNLNERVGAFGIEQSMEAELHGTWGYQKWEIDAAGNTVRLLEEVLPVGGFDIQLAIDLDVQQYAEQALETMLKQRRDLPTDREECQCADLAANNPLDRKINDGVTRVYSSSKEFGNQEWIQYKAPAGSVVVLDHSNGQVIAMASYPTFDNRWFNAGVSKEKLSQLFPQTDDPDRSILVNRAVQGRYNIGSTIKPFMSWSAMHSGLIEADDIWLDQGTYKLVSVPDEICAEGVRCEFKNANDPSGLPSQYGPVDVEDSLAVSSDTFFYRLGETFFTLLGRRDELKADLMEFGFGADSGIDLPFEWDGRIPDDEVKRQLVERGVLAKGEAPRLVTGDLVQVSIGQGLFAATPLQLANAYAAIANRGFVMRPHVVKAILSPFTPNEVGVPARADLDSAEVVQSFERPVILNELEMPPEVRDPIIRGLSRVVCPSFREGERCGVEYPEGRYRATTGERLFKDYAHDKLPIAGKTGTAQGAGQYPWNDSSAFAAFSLDDSRPYTIAAYLEKSGFGSKAAAPVVKCLFGVLAEDIERDPVLPSDPLDINSPYTAAPKEIPDRTCLGGYDGTVSE</sequence>
<evidence type="ECO:0000256" key="5">
    <source>
        <dbReference type="ARBA" id="ARBA00022960"/>
    </source>
</evidence>
<evidence type="ECO:0000256" key="4">
    <source>
        <dbReference type="ARBA" id="ARBA00022692"/>
    </source>
</evidence>
<dbReference type="Pfam" id="PF03717">
    <property type="entry name" value="PBP_dimer"/>
    <property type="match status" value="1"/>
</dbReference>
<keyword evidence="4" id="KW-0812">Transmembrane</keyword>
<dbReference type="SUPFAM" id="SSF56601">
    <property type="entry name" value="beta-lactamase/transpeptidase-like"/>
    <property type="match status" value="1"/>
</dbReference>
<dbReference type="InterPro" id="IPR001460">
    <property type="entry name" value="PCN-bd_Tpept"/>
</dbReference>
<dbReference type="GO" id="GO:0008658">
    <property type="term" value="F:penicillin binding"/>
    <property type="evidence" value="ECO:0007669"/>
    <property type="project" value="InterPro"/>
</dbReference>
<dbReference type="InterPro" id="IPR012338">
    <property type="entry name" value="Beta-lactam/transpept-like"/>
</dbReference>
<evidence type="ECO:0000256" key="6">
    <source>
        <dbReference type="ARBA" id="ARBA00022984"/>
    </source>
</evidence>
<dbReference type="GO" id="GO:0071972">
    <property type="term" value="F:peptidoglycan L,D-transpeptidase activity"/>
    <property type="evidence" value="ECO:0007669"/>
    <property type="project" value="TreeGrafter"/>
</dbReference>
<protein>
    <submittedName>
        <fullName evidence="12">Unannotated protein</fullName>
    </submittedName>
</protein>
<keyword evidence="9" id="KW-0961">Cell wall biogenesis/degradation</keyword>
<evidence type="ECO:0000256" key="3">
    <source>
        <dbReference type="ARBA" id="ARBA00022475"/>
    </source>
</evidence>
<dbReference type="PANTHER" id="PTHR30627:SF2">
    <property type="entry name" value="PEPTIDOGLYCAN D,D-TRANSPEPTIDASE MRDA"/>
    <property type="match status" value="1"/>
</dbReference>
<comment type="subcellular location">
    <subcellularLocation>
        <location evidence="2">Cell membrane</location>
    </subcellularLocation>
    <subcellularLocation>
        <location evidence="1">Membrane</location>
        <topology evidence="1">Single-pass membrane protein</topology>
    </subcellularLocation>
</comment>
<evidence type="ECO:0000256" key="9">
    <source>
        <dbReference type="ARBA" id="ARBA00023316"/>
    </source>
</evidence>
<dbReference type="AlphaFoldDB" id="A0A6J6BVV7"/>
<evidence type="ECO:0000313" key="12">
    <source>
        <dbReference type="EMBL" id="CAB4542308.1"/>
    </source>
</evidence>
<keyword evidence="5" id="KW-0133">Cell shape</keyword>
<keyword evidence="6" id="KW-0573">Peptidoglycan synthesis</keyword>